<evidence type="ECO:0000313" key="2">
    <source>
        <dbReference type="RefSeq" id="XP_040950754.1"/>
    </source>
</evidence>
<dbReference type="RefSeq" id="XP_040950754.1">
    <property type="nucleotide sequence ID" value="XM_041094820.1"/>
</dbReference>
<accession>A0ABM3A7C5</accession>
<dbReference type="SUPFAM" id="SSF56672">
    <property type="entry name" value="DNA/RNA polymerases"/>
    <property type="match status" value="1"/>
</dbReference>
<dbReference type="Gene3D" id="3.10.10.10">
    <property type="entry name" value="HIV Type 1 Reverse Transcriptase, subunit A, domain 1"/>
    <property type="match status" value="1"/>
</dbReference>
<dbReference type="InterPro" id="IPR043128">
    <property type="entry name" value="Rev_trsase/Diguanyl_cyclase"/>
</dbReference>
<evidence type="ECO:0008006" key="3">
    <source>
        <dbReference type="Google" id="ProtNLM"/>
    </source>
</evidence>
<name>A0ABM3A7C5_GOSHI</name>
<evidence type="ECO:0000313" key="1">
    <source>
        <dbReference type="Proteomes" id="UP000818029"/>
    </source>
</evidence>
<organism evidence="1 2">
    <name type="scientific">Gossypium hirsutum</name>
    <name type="common">Upland cotton</name>
    <name type="synonym">Gossypium mexicanum</name>
    <dbReference type="NCBI Taxonomy" id="3635"/>
    <lineage>
        <taxon>Eukaryota</taxon>
        <taxon>Viridiplantae</taxon>
        <taxon>Streptophyta</taxon>
        <taxon>Embryophyta</taxon>
        <taxon>Tracheophyta</taxon>
        <taxon>Spermatophyta</taxon>
        <taxon>Magnoliopsida</taxon>
        <taxon>eudicotyledons</taxon>
        <taxon>Gunneridae</taxon>
        <taxon>Pentapetalae</taxon>
        <taxon>rosids</taxon>
        <taxon>malvids</taxon>
        <taxon>Malvales</taxon>
        <taxon>Malvaceae</taxon>
        <taxon>Malvoideae</taxon>
        <taxon>Gossypium</taxon>
    </lineage>
</organism>
<dbReference type="PANTHER" id="PTHR33064">
    <property type="entry name" value="POL PROTEIN"/>
    <property type="match status" value="1"/>
</dbReference>
<protein>
    <recommendedName>
        <fullName evidence="3">RNA-directed DNA polymerase homolog</fullName>
    </recommendedName>
</protein>
<dbReference type="Proteomes" id="UP000818029">
    <property type="component" value="Chromosome A03"/>
</dbReference>
<sequence length="199" mass="22836">MPTKLPKKLPSKREVDHMIELVPNMEPPTRTPYCMSLPGLEELRKWLMELLDAGFVRPSKSPFSVPCEMVHQVGLQIWVTSSSNSQEGRAKDSLCDVSLEEHVEHLREAFQTLRENGLFFKDEKCSFSQLEVSFLCHIVGGGKIRMDERKIRAIVEWEPQTKVIELRSFLGLVNYYRQFIKGSSKITAPLTNMLKKGKV</sequence>
<dbReference type="Gene3D" id="3.30.70.270">
    <property type="match status" value="2"/>
</dbReference>
<dbReference type="GeneID" id="121218128"/>
<dbReference type="PANTHER" id="PTHR33064:SF40">
    <property type="entry name" value="REVERSE TRANSCRIPTASE_RETROTRANSPOSON-DERIVED PROTEIN RNASE H-LIKE DOMAIN-CONTAINING PROTEIN"/>
    <property type="match status" value="1"/>
</dbReference>
<keyword evidence="1" id="KW-1185">Reference proteome</keyword>
<dbReference type="InterPro" id="IPR051320">
    <property type="entry name" value="Viral_Replic_Matur_Polypro"/>
</dbReference>
<gene>
    <name evidence="2" type="primary">LOC121218128</name>
</gene>
<proteinExistence type="predicted"/>
<reference evidence="2" key="2">
    <citation type="submission" date="2025-08" db="UniProtKB">
        <authorList>
            <consortium name="RefSeq"/>
        </authorList>
    </citation>
    <scope>IDENTIFICATION</scope>
</reference>
<reference evidence="1" key="1">
    <citation type="journal article" date="2020" name="Nat. Genet.">
        <title>Genomic diversifications of five Gossypium allopolyploid species and their impact on cotton improvement.</title>
        <authorList>
            <person name="Chen Z.J."/>
            <person name="Sreedasyam A."/>
            <person name="Ando A."/>
            <person name="Song Q."/>
            <person name="De Santiago L.M."/>
            <person name="Hulse-Kemp A.M."/>
            <person name="Ding M."/>
            <person name="Ye W."/>
            <person name="Kirkbride R.C."/>
            <person name="Jenkins J."/>
            <person name="Plott C."/>
            <person name="Lovell J."/>
            <person name="Lin Y.M."/>
            <person name="Vaughn R."/>
            <person name="Liu B."/>
            <person name="Simpson S."/>
            <person name="Scheffler B.E."/>
            <person name="Wen L."/>
            <person name="Saski C.A."/>
            <person name="Grover C.E."/>
            <person name="Hu G."/>
            <person name="Conover J.L."/>
            <person name="Carlson J.W."/>
            <person name="Shu S."/>
            <person name="Boston L.B."/>
            <person name="Williams M."/>
            <person name="Peterson D.G."/>
            <person name="McGee K."/>
            <person name="Jones D.C."/>
            <person name="Wendel J.F."/>
            <person name="Stelly D.M."/>
            <person name="Grimwood J."/>
            <person name="Schmutz J."/>
        </authorList>
    </citation>
    <scope>NUCLEOTIDE SEQUENCE [LARGE SCALE GENOMIC DNA]</scope>
    <source>
        <strain evidence="1">cv. TM-1</strain>
    </source>
</reference>
<dbReference type="InterPro" id="IPR043502">
    <property type="entry name" value="DNA/RNA_pol_sf"/>
</dbReference>